<gene>
    <name evidence="3" type="ORF">FLAG1_12062</name>
</gene>
<keyword evidence="4" id="KW-1185">Reference proteome</keyword>
<dbReference type="PROSITE" id="PS00036">
    <property type="entry name" value="BZIP_BASIC"/>
    <property type="match status" value="1"/>
</dbReference>
<dbReference type="GO" id="GO:0003700">
    <property type="term" value="F:DNA-binding transcription factor activity"/>
    <property type="evidence" value="ECO:0007669"/>
    <property type="project" value="InterPro"/>
</dbReference>
<feature type="region of interest" description="Disordered" evidence="1">
    <location>
        <begin position="280"/>
        <end position="336"/>
    </location>
</feature>
<reference evidence="3 4" key="1">
    <citation type="submission" date="2015-04" db="EMBL/GenBank/DDBJ databases">
        <title>The draft genome sequence of Fusarium langsethiae, a T-2/HT-2 mycotoxin producer.</title>
        <authorList>
            <person name="Lysoe E."/>
            <person name="Divon H.H."/>
            <person name="Terzi V."/>
            <person name="Orru L."/>
            <person name="Lamontanara A."/>
            <person name="Kolseth A.-K."/>
            <person name="Frandsen R.J."/>
            <person name="Nielsen K."/>
            <person name="Thrane U."/>
        </authorList>
    </citation>
    <scope>NUCLEOTIDE SEQUENCE [LARGE SCALE GENOMIC DNA]</scope>
    <source>
        <strain evidence="3 4">Fl201059</strain>
    </source>
</reference>
<comment type="caution">
    <text evidence="3">The sequence shown here is derived from an EMBL/GenBank/DDBJ whole genome shotgun (WGS) entry which is preliminary data.</text>
</comment>
<dbReference type="AlphaFoldDB" id="A0A0M9EL22"/>
<dbReference type="OrthoDB" id="2247093at2759"/>
<feature type="compositionally biased region" description="Basic and acidic residues" evidence="1">
    <location>
        <begin position="324"/>
        <end position="336"/>
    </location>
</feature>
<feature type="region of interest" description="Disordered" evidence="1">
    <location>
        <begin position="206"/>
        <end position="229"/>
    </location>
</feature>
<proteinExistence type="predicted"/>
<evidence type="ECO:0000313" key="3">
    <source>
        <dbReference type="EMBL" id="KPA35258.1"/>
    </source>
</evidence>
<evidence type="ECO:0000259" key="2">
    <source>
        <dbReference type="PROSITE" id="PS00036"/>
    </source>
</evidence>
<feature type="domain" description="BZIP" evidence="2">
    <location>
        <begin position="213"/>
        <end position="227"/>
    </location>
</feature>
<dbReference type="EMBL" id="JXCE01001334">
    <property type="protein sequence ID" value="KPA35258.1"/>
    <property type="molecule type" value="Genomic_DNA"/>
</dbReference>
<feature type="region of interest" description="Disordered" evidence="1">
    <location>
        <begin position="1"/>
        <end position="158"/>
    </location>
</feature>
<feature type="compositionally biased region" description="Polar residues" evidence="1">
    <location>
        <begin position="9"/>
        <end position="24"/>
    </location>
</feature>
<dbReference type="Proteomes" id="UP000037904">
    <property type="component" value="Unassembled WGS sequence"/>
</dbReference>
<name>A0A0M9EL22_FUSLA</name>
<evidence type="ECO:0000313" key="4">
    <source>
        <dbReference type="Proteomes" id="UP000037904"/>
    </source>
</evidence>
<accession>A0A0M9EL22</accession>
<evidence type="ECO:0000256" key="1">
    <source>
        <dbReference type="SAM" id="MobiDB-lite"/>
    </source>
</evidence>
<dbReference type="InterPro" id="IPR004827">
    <property type="entry name" value="bZIP"/>
</dbReference>
<organism evidence="3 4">
    <name type="scientific">Fusarium langsethiae</name>
    <dbReference type="NCBI Taxonomy" id="179993"/>
    <lineage>
        <taxon>Eukaryota</taxon>
        <taxon>Fungi</taxon>
        <taxon>Dikarya</taxon>
        <taxon>Ascomycota</taxon>
        <taxon>Pezizomycotina</taxon>
        <taxon>Sordariomycetes</taxon>
        <taxon>Hypocreomycetidae</taxon>
        <taxon>Hypocreales</taxon>
        <taxon>Nectriaceae</taxon>
        <taxon>Fusarium</taxon>
    </lineage>
</organism>
<feature type="compositionally biased region" description="Polar residues" evidence="1">
    <location>
        <begin position="37"/>
        <end position="52"/>
    </location>
</feature>
<protein>
    <recommendedName>
        <fullName evidence="2">BZIP domain-containing protein</fullName>
    </recommendedName>
</protein>
<sequence>MTFRIRDILNSSTAFTENTSSSLAIQPPNLTFEPSPGASSCPQSPHTPTEPSGTAPGQAAPTKWPLEDGTTEDVRSQYPNPHAPIGVSAGPSSAISGPDRLPSQAFTALDGTQAPLSTLPTSHAPSRPQPPPAHPQVSRSANMHAARPLPSTPSGTASSWLETSLRYGLLRHGMEESHFGVQEQQAFMNIPGSNAPIPVRMDFSQASRKADEKRQRNAAASTRHRQKKRVMQEEISKHLQEYRNEKRAMETNIAKLTQERDFHREDRNRLLDIIAQTPSISGFAGGPPSPTFSMSNSYADTGSLVPGPSGFMGYGGDMRPTQRRRTDDHPEYQCCE</sequence>
<feature type="compositionally biased region" description="Polar residues" evidence="1">
    <location>
        <begin position="291"/>
        <end position="300"/>
    </location>
</feature>